<sequence length="107" mass="11518">MKILFLTVLLALLAASVAAVIPQQKPVLVTYPEDTPAHVLDEAKHAIMEAGGFITHEYHLIKGFAATAPSRVIDTVRALGAEWNALVEVDGEVHAMHENGGRDPLDL</sequence>
<dbReference type="FunFam" id="3.30.70.80:FF:000005">
    <property type="entry name" value="Proteinase inhibitor I2B"/>
    <property type="match status" value="1"/>
</dbReference>
<accession>A0A6A6NRM2</accession>
<dbReference type="InterPro" id="IPR037045">
    <property type="entry name" value="S8pro/Inhibitor_I9_sf"/>
</dbReference>
<organism evidence="3 4">
    <name type="scientific">Lineolata rhizophorae</name>
    <dbReference type="NCBI Taxonomy" id="578093"/>
    <lineage>
        <taxon>Eukaryota</taxon>
        <taxon>Fungi</taxon>
        <taxon>Dikarya</taxon>
        <taxon>Ascomycota</taxon>
        <taxon>Pezizomycotina</taxon>
        <taxon>Dothideomycetes</taxon>
        <taxon>Dothideomycetes incertae sedis</taxon>
        <taxon>Lineolatales</taxon>
        <taxon>Lineolataceae</taxon>
        <taxon>Lineolata</taxon>
    </lineage>
</organism>
<dbReference type="PANTHER" id="PTHR28288">
    <property type="entry name" value="PROTEASE B INHIBITOR 2"/>
    <property type="match status" value="1"/>
</dbReference>
<comment type="similarity">
    <text evidence="1">Belongs to the protease inhibitor I9 family.</text>
</comment>
<feature type="signal peptide" evidence="2">
    <location>
        <begin position="1"/>
        <end position="19"/>
    </location>
</feature>
<dbReference type="GO" id="GO:0004866">
    <property type="term" value="F:endopeptidase inhibitor activity"/>
    <property type="evidence" value="ECO:0007669"/>
    <property type="project" value="TreeGrafter"/>
</dbReference>
<dbReference type="Gene3D" id="3.30.70.80">
    <property type="entry name" value="Peptidase S8 propeptide/proteinase inhibitor I9"/>
    <property type="match status" value="1"/>
</dbReference>
<reference evidence="3" key="1">
    <citation type="journal article" date="2020" name="Stud. Mycol.">
        <title>101 Dothideomycetes genomes: a test case for predicting lifestyles and emergence of pathogens.</title>
        <authorList>
            <person name="Haridas S."/>
            <person name="Albert R."/>
            <person name="Binder M."/>
            <person name="Bloem J."/>
            <person name="Labutti K."/>
            <person name="Salamov A."/>
            <person name="Andreopoulos B."/>
            <person name="Baker S."/>
            <person name="Barry K."/>
            <person name="Bills G."/>
            <person name="Bluhm B."/>
            <person name="Cannon C."/>
            <person name="Castanera R."/>
            <person name="Culley D."/>
            <person name="Daum C."/>
            <person name="Ezra D."/>
            <person name="Gonzalez J."/>
            <person name="Henrissat B."/>
            <person name="Kuo A."/>
            <person name="Liang C."/>
            <person name="Lipzen A."/>
            <person name="Lutzoni F."/>
            <person name="Magnuson J."/>
            <person name="Mondo S."/>
            <person name="Nolan M."/>
            <person name="Ohm R."/>
            <person name="Pangilinan J."/>
            <person name="Park H.-J."/>
            <person name="Ramirez L."/>
            <person name="Alfaro M."/>
            <person name="Sun H."/>
            <person name="Tritt A."/>
            <person name="Yoshinaga Y."/>
            <person name="Zwiers L.-H."/>
            <person name="Turgeon B."/>
            <person name="Goodwin S."/>
            <person name="Spatafora J."/>
            <person name="Crous P."/>
            <person name="Grigoriev I."/>
        </authorList>
    </citation>
    <scope>NUCLEOTIDE SEQUENCE</scope>
    <source>
        <strain evidence="3">ATCC 16933</strain>
    </source>
</reference>
<name>A0A6A6NRM2_9PEZI</name>
<dbReference type="GO" id="GO:0042144">
    <property type="term" value="P:vacuole fusion, non-autophagic"/>
    <property type="evidence" value="ECO:0007669"/>
    <property type="project" value="TreeGrafter"/>
</dbReference>
<evidence type="ECO:0000256" key="1">
    <source>
        <dbReference type="ARBA" id="ARBA00038069"/>
    </source>
</evidence>
<evidence type="ECO:0000313" key="4">
    <source>
        <dbReference type="Proteomes" id="UP000799766"/>
    </source>
</evidence>
<evidence type="ECO:0000256" key="2">
    <source>
        <dbReference type="SAM" id="SignalP"/>
    </source>
</evidence>
<evidence type="ECO:0000313" key="3">
    <source>
        <dbReference type="EMBL" id="KAF2454405.1"/>
    </source>
</evidence>
<evidence type="ECO:0008006" key="5">
    <source>
        <dbReference type="Google" id="ProtNLM"/>
    </source>
</evidence>
<dbReference type="EMBL" id="MU001691">
    <property type="protein sequence ID" value="KAF2454405.1"/>
    <property type="molecule type" value="Genomic_DNA"/>
</dbReference>
<keyword evidence="4" id="KW-1185">Reference proteome</keyword>
<gene>
    <name evidence="3" type="ORF">BDY21DRAFT_366181</name>
</gene>
<dbReference type="InterPro" id="IPR052471">
    <property type="entry name" value="PBI_I9"/>
</dbReference>
<keyword evidence="2" id="KW-0732">Signal</keyword>
<protein>
    <recommendedName>
        <fullName evidence="5">Inhibitor I9 domain-containing protein</fullName>
    </recommendedName>
</protein>
<dbReference type="Proteomes" id="UP000799766">
    <property type="component" value="Unassembled WGS sequence"/>
</dbReference>
<feature type="chain" id="PRO_5025360407" description="Inhibitor I9 domain-containing protein" evidence="2">
    <location>
        <begin position="20"/>
        <end position="107"/>
    </location>
</feature>
<proteinExistence type="inferred from homology"/>
<dbReference type="SUPFAM" id="SSF54897">
    <property type="entry name" value="Protease propeptides/inhibitors"/>
    <property type="match status" value="1"/>
</dbReference>
<dbReference type="OrthoDB" id="3888684at2759"/>
<dbReference type="PANTHER" id="PTHR28288:SF1">
    <property type="entry name" value="INHIBITOR I9 DOMAIN-CONTAINING PROTEIN"/>
    <property type="match status" value="1"/>
</dbReference>
<dbReference type="AlphaFoldDB" id="A0A6A6NRM2"/>